<comment type="caution">
    <text evidence="2">The sequence shown here is derived from an EMBL/GenBank/DDBJ whole genome shotgun (WGS) entry which is preliminary data.</text>
</comment>
<dbReference type="EMBL" id="DVNG01000023">
    <property type="protein sequence ID" value="HIU49707.1"/>
    <property type="molecule type" value="Genomic_DNA"/>
</dbReference>
<dbReference type="SUPFAM" id="SSF52540">
    <property type="entry name" value="P-loop containing nucleoside triphosphate hydrolases"/>
    <property type="match status" value="1"/>
</dbReference>
<gene>
    <name evidence="2" type="ORF">IAD22_01670</name>
</gene>
<evidence type="ECO:0000313" key="2">
    <source>
        <dbReference type="EMBL" id="HIU49707.1"/>
    </source>
</evidence>
<dbReference type="AlphaFoldDB" id="A0A9D1LXA9"/>
<dbReference type="Pfam" id="PF01656">
    <property type="entry name" value="CbiA"/>
    <property type="match status" value="1"/>
</dbReference>
<evidence type="ECO:0000313" key="3">
    <source>
        <dbReference type="Proteomes" id="UP000824118"/>
    </source>
</evidence>
<reference evidence="2" key="1">
    <citation type="submission" date="2020-10" db="EMBL/GenBank/DDBJ databases">
        <authorList>
            <person name="Gilroy R."/>
        </authorList>
    </citation>
    <scope>NUCLEOTIDE SEQUENCE</scope>
    <source>
        <strain evidence="2">ChiGjej1B1-1684</strain>
    </source>
</reference>
<feature type="domain" description="CobQ/CobB/MinD/ParA nucleotide binding" evidence="1">
    <location>
        <begin position="4"/>
        <end position="114"/>
    </location>
</feature>
<dbReference type="InterPro" id="IPR027417">
    <property type="entry name" value="P-loop_NTPase"/>
</dbReference>
<proteinExistence type="predicted"/>
<dbReference type="InterPro" id="IPR002586">
    <property type="entry name" value="CobQ/CobB/MinD/ParA_Nub-bd_dom"/>
</dbReference>
<accession>A0A9D1LXA9</accession>
<reference evidence="2" key="2">
    <citation type="journal article" date="2021" name="PeerJ">
        <title>Extensive microbial diversity within the chicken gut microbiome revealed by metagenomics and culture.</title>
        <authorList>
            <person name="Gilroy R."/>
            <person name="Ravi A."/>
            <person name="Getino M."/>
            <person name="Pursley I."/>
            <person name="Horton D.L."/>
            <person name="Alikhan N.F."/>
            <person name="Baker D."/>
            <person name="Gharbi K."/>
            <person name="Hall N."/>
            <person name="Watson M."/>
            <person name="Adriaenssens E.M."/>
            <person name="Foster-Nyarko E."/>
            <person name="Jarju S."/>
            <person name="Secka A."/>
            <person name="Antonio M."/>
            <person name="Oren A."/>
            <person name="Chaudhuri R.R."/>
            <person name="La Ragione R."/>
            <person name="Hildebrand F."/>
            <person name="Pallen M.J."/>
        </authorList>
    </citation>
    <scope>NUCLEOTIDE SEQUENCE</scope>
    <source>
        <strain evidence="2">ChiGjej1B1-1684</strain>
    </source>
</reference>
<protein>
    <submittedName>
        <fullName evidence="2">ParA family protein</fullName>
    </submittedName>
</protein>
<dbReference type="Gene3D" id="3.40.50.300">
    <property type="entry name" value="P-loop containing nucleotide triphosphate hydrolases"/>
    <property type="match status" value="1"/>
</dbReference>
<sequence length="218" mass="23865">MSKIIIIYGHYGCGKTNLSLNLAIDLALKGEKVTIADMDVVNPYFRSGDYKDLLAKYGIDIVASDFSHTNLDLPSIPATMYSIFVREGTVIIDVGGDDAGAYALGRFSSKIKEAGYEAYYVVNGKRTLTTTPEEAVEILREIESASSLPATGVINNTHLQNFTTSEIIKEGYEFAKKTAELLSLPLVATTYPKEYVNENKLEAVGRLVPVEVLVKPPF</sequence>
<name>A0A9D1LXA9_9FIRM</name>
<organism evidence="2 3">
    <name type="scientific">Candidatus Limousia pullorum</name>
    <dbReference type="NCBI Taxonomy" id="2840860"/>
    <lineage>
        <taxon>Bacteria</taxon>
        <taxon>Bacillati</taxon>
        <taxon>Bacillota</taxon>
        <taxon>Clostridia</taxon>
        <taxon>Eubacteriales</taxon>
        <taxon>Oscillospiraceae</taxon>
        <taxon>Oscillospiraceae incertae sedis</taxon>
        <taxon>Candidatus Limousia</taxon>
    </lineage>
</organism>
<dbReference type="Proteomes" id="UP000824118">
    <property type="component" value="Unassembled WGS sequence"/>
</dbReference>
<evidence type="ECO:0000259" key="1">
    <source>
        <dbReference type="Pfam" id="PF01656"/>
    </source>
</evidence>